<dbReference type="EMBL" id="OB662403">
    <property type="protein sequence ID" value="CAD7230004.1"/>
    <property type="molecule type" value="Genomic_DNA"/>
</dbReference>
<gene>
    <name evidence="1" type="ORF">CTOB1V02_LOCUS7868</name>
</gene>
<name>A0A7R8ZSF4_9CRUS</name>
<evidence type="ECO:0000313" key="1">
    <source>
        <dbReference type="EMBL" id="CAD7230004.1"/>
    </source>
</evidence>
<organism evidence="1">
    <name type="scientific">Cyprideis torosa</name>
    <dbReference type="NCBI Taxonomy" id="163714"/>
    <lineage>
        <taxon>Eukaryota</taxon>
        <taxon>Metazoa</taxon>
        <taxon>Ecdysozoa</taxon>
        <taxon>Arthropoda</taxon>
        <taxon>Crustacea</taxon>
        <taxon>Oligostraca</taxon>
        <taxon>Ostracoda</taxon>
        <taxon>Podocopa</taxon>
        <taxon>Podocopida</taxon>
        <taxon>Cytherocopina</taxon>
        <taxon>Cytheroidea</taxon>
        <taxon>Cytherideidae</taxon>
        <taxon>Cyprideis</taxon>
    </lineage>
</organism>
<proteinExistence type="predicted"/>
<dbReference type="AlphaFoldDB" id="A0A7R8ZSF4"/>
<accession>A0A7R8ZSF4</accession>
<sequence>MYLSWATVFGVVLGREGSDPIGGALTGGTFISRSPGLNAKGIFRLPYPVHSCLKTTFKIFIVLRTTKQDFCRRVTRMKWRIVRPRRKAISSLLILLLLVLVLVDTASAVDTLKCYVCNNCLQVKREHLMVCPEEPEGEGRCIRDIGAGFRYVID</sequence>
<reference evidence="1" key="1">
    <citation type="submission" date="2020-11" db="EMBL/GenBank/DDBJ databases">
        <authorList>
            <person name="Tran Van P."/>
        </authorList>
    </citation>
    <scope>NUCLEOTIDE SEQUENCE</scope>
</reference>
<protein>
    <submittedName>
        <fullName evidence="1">Uncharacterized protein</fullName>
    </submittedName>
</protein>